<keyword evidence="7" id="KW-1185">Reference proteome</keyword>
<comment type="similarity">
    <text evidence="1">Belongs to the SCO1/2 family.</text>
</comment>
<protein>
    <submittedName>
        <fullName evidence="6">Electron transport protein SCO1/SenC</fullName>
    </submittedName>
</protein>
<dbReference type="AlphaFoldDB" id="F0S4M2"/>
<evidence type="ECO:0000259" key="5">
    <source>
        <dbReference type="PROSITE" id="PS51352"/>
    </source>
</evidence>
<feature type="binding site" evidence="3">
    <location>
        <position position="92"/>
    </location>
    <ligand>
        <name>Cu cation</name>
        <dbReference type="ChEBI" id="CHEBI:23378"/>
    </ligand>
</feature>
<dbReference type="PROSITE" id="PS51257">
    <property type="entry name" value="PROKAR_LIPOPROTEIN"/>
    <property type="match status" value="1"/>
</dbReference>
<evidence type="ECO:0000313" key="6">
    <source>
        <dbReference type="EMBL" id="ADY52013.1"/>
    </source>
</evidence>
<dbReference type="InterPro" id="IPR036249">
    <property type="entry name" value="Thioredoxin-like_sf"/>
</dbReference>
<dbReference type="PANTHER" id="PTHR12151">
    <property type="entry name" value="ELECTRON TRANSPORT PROTIN SCO1/SENC FAMILY MEMBER"/>
    <property type="match status" value="1"/>
</dbReference>
<keyword evidence="3" id="KW-0479">Metal-binding</keyword>
<name>F0S4M2_PSESL</name>
<dbReference type="CDD" id="cd02968">
    <property type="entry name" value="SCO"/>
    <property type="match status" value="1"/>
</dbReference>
<dbReference type="GO" id="GO:0046872">
    <property type="term" value="F:metal ion binding"/>
    <property type="evidence" value="ECO:0007669"/>
    <property type="project" value="UniProtKB-KW"/>
</dbReference>
<dbReference type="InterPro" id="IPR013766">
    <property type="entry name" value="Thioredoxin_domain"/>
</dbReference>
<feature type="domain" description="Thioredoxin" evidence="5">
    <location>
        <begin position="50"/>
        <end position="214"/>
    </location>
</feature>
<dbReference type="Pfam" id="PF02630">
    <property type="entry name" value="SCO1-SenC"/>
    <property type="match status" value="1"/>
</dbReference>
<dbReference type="STRING" id="762903.Pedsa_1451"/>
<dbReference type="PANTHER" id="PTHR12151:SF25">
    <property type="entry name" value="LINALOOL DEHYDRATASE_ISOMERASE DOMAIN-CONTAINING PROTEIN"/>
    <property type="match status" value="1"/>
</dbReference>
<proteinExistence type="inferred from homology"/>
<evidence type="ECO:0000313" key="7">
    <source>
        <dbReference type="Proteomes" id="UP000000310"/>
    </source>
</evidence>
<gene>
    <name evidence="6" type="ordered locus">Pedsa_1451</name>
</gene>
<dbReference type="KEGG" id="psn:Pedsa_1451"/>
<dbReference type="InterPro" id="IPR003782">
    <property type="entry name" value="SCO1/SenC"/>
</dbReference>
<reference evidence="6 7" key="1">
    <citation type="journal article" date="2011" name="Stand. Genomic Sci.">
        <title>Complete genome sequence of the gliding, heparinolytic Pedobacter saltans type strain (113).</title>
        <authorList>
            <person name="Liolios K."/>
            <person name="Sikorski J."/>
            <person name="Lu M."/>
            <person name="Nolan M."/>
            <person name="Lapidus A."/>
            <person name="Lucas S."/>
            <person name="Hammon N."/>
            <person name="Deshpande S."/>
            <person name="Cheng J.F."/>
            <person name="Tapia R."/>
            <person name="Han C."/>
            <person name="Goodwin L."/>
            <person name="Pitluck S."/>
            <person name="Huntemann M."/>
            <person name="Ivanova N."/>
            <person name="Pagani I."/>
            <person name="Mavromatis K."/>
            <person name="Ovchinikova G."/>
            <person name="Pati A."/>
            <person name="Chen A."/>
            <person name="Palaniappan K."/>
            <person name="Land M."/>
            <person name="Hauser L."/>
            <person name="Brambilla E.M."/>
            <person name="Kotsyurbenko O."/>
            <person name="Rohde M."/>
            <person name="Tindall B.J."/>
            <person name="Abt B."/>
            <person name="Goker M."/>
            <person name="Detter J.C."/>
            <person name="Woyke T."/>
            <person name="Bristow J."/>
            <person name="Eisen J.A."/>
            <person name="Markowitz V."/>
            <person name="Hugenholtz P."/>
            <person name="Klenk H.P."/>
            <person name="Kyrpides N.C."/>
        </authorList>
    </citation>
    <scope>NUCLEOTIDE SEQUENCE [LARGE SCALE GENOMIC DNA]</scope>
    <source>
        <strain evidence="7">ATCC 51119 / DSM 12145 / JCM 21818 / LMG 10337 / NBRC 100064 / NCIMB 13643</strain>
    </source>
</reference>
<dbReference type="Gene3D" id="3.40.30.10">
    <property type="entry name" value="Glutaredoxin"/>
    <property type="match status" value="1"/>
</dbReference>
<dbReference type="OrthoDB" id="9811998at2"/>
<dbReference type="Proteomes" id="UP000000310">
    <property type="component" value="Chromosome"/>
</dbReference>
<evidence type="ECO:0000256" key="3">
    <source>
        <dbReference type="PIRSR" id="PIRSR603782-1"/>
    </source>
</evidence>
<evidence type="ECO:0000256" key="4">
    <source>
        <dbReference type="PIRSR" id="PIRSR603782-2"/>
    </source>
</evidence>
<feature type="disulfide bond" description="Redox-active" evidence="4">
    <location>
        <begin position="88"/>
        <end position="92"/>
    </location>
</feature>
<evidence type="ECO:0000256" key="2">
    <source>
        <dbReference type="ARBA" id="ARBA00023008"/>
    </source>
</evidence>
<dbReference type="HOGENOM" id="CLU_050131_2_0_10"/>
<dbReference type="PROSITE" id="PS51352">
    <property type="entry name" value="THIOREDOXIN_2"/>
    <property type="match status" value="1"/>
</dbReference>
<accession>F0S4M2</accession>
<dbReference type="SUPFAM" id="SSF52833">
    <property type="entry name" value="Thioredoxin-like"/>
    <property type="match status" value="1"/>
</dbReference>
<dbReference type="RefSeq" id="WP_013632512.1">
    <property type="nucleotide sequence ID" value="NC_015177.1"/>
</dbReference>
<keyword evidence="2 3" id="KW-0186">Copper</keyword>
<feature type="binding site" evidence="3">
    <location>
        <position position="88"/>
    </location>
    <ligand>
        <name>Cu cation</name>
        <dbReference type="ChEBI" id="CHEBI:23378"/>
    </ligand>
</feature>
<keyword evidence="4" id="KW-1015">Disulfide bond</keyword>
<dbReference type="eggNOG" id="COG1999">
    <property type="taxonomic scope" value="Bacteria"/>
</dbReference>
<dbReference type="EMBL" id="CP002545">
    <property type="protein sequence ID" value="ADY52013.1"/>
    <property type="molecule type" value="Genomic_DNA"/>
</dbReference>
<reference evidence="7" key="2">
    <citation type="submission" date="2011-02" db="EMBL/GenBank/DDBJ databases">
        <title>The complete genome of Pedobacter saltans DSM 12145.</title>
        <authorList>
            <consortium name="US DOE Joint Genome Institute (JGI-PGF)"/>
            <person name="Lucas S."/>
            <person name="Copeland A."/>
            <person name="Lapidus A."/>
            <person name="Bruce D."/>
            <person name="Goodwin L."/>
            <person name="Pitluck S."/>
            <person name="Kyrpides N."/>
            <person name="Mavromatis K."/>
            <person name="Pagani I."/>
            <person name="Ivanova N."/>
            <person name="Ovchinnikova G."/>
            <person name="Lu M."/>
            <person name="Detter J.C."/>
            <person name="Han C."/>
            <person name="Land M."/>
            <person name="Hauser L."/>
            <person name="Markowitz V."/>
            <person name="Cheng J.-F."/>
            <person name="Hugenholtz P."/>
            <person name="Woyke T."/>
            <person name="Wu D."/>
            <person name="Tindall B."/>
            <person name="Pomrenke H.G."/>
            <person name="Brambilla E."/>
            <person name="Klenk H.-P."/>
            <person name="Eisen J.A."/>
        </authorList>
    </citation>
    <scope>NUCLEOTIDE SEQUENCE [LARGE SCALE GENOMIC DNA]</scope>
    <source>
        <strain evidence="7">ATCC 51119 / DSM 12145 / JCM 21818 / LMG 10337 / NBRC 100064 / NCIMB 13643</strain>
    </source>
</reference>
<sequence>MKNYFFKLAVLSLFTYIGASCSGDKKSDKLPYLGHREAVEKNVDGKTIIDSVYQTIPAFSLLDQDSTVIDNKKMSDKIYVADFFFTSCPSICPIMKKQMLRVYDKFKNENQLAFISHSIDPKRDSIPVLKQYQEKLGVDGNKWHFVYGDKETIYKLARDGYMNIAEDDEKAPGGIMHSGYFILIDKEGHIRGAYNGTDETEVNKLIADIPTLLKEYQK</sequence>
<feature type="binding site" evidence="3">
    <location>
        <position position="177"/>
    </location>
    <ligand>
        <name>Cu cation</name>
        <dbReference type="ChEBI" id="CHEBI:23378"/>
    </ligand>
</feature>
<evidence type="ECO:0000256" key="1">
    <source>
        <dbReference type="ARBA" id="ARBA00010996"/>
    </source>
</evidence>
<organism evidence="6 7">
    <name type="scientific">Pseudopedobacter saltans (strain ATCC 51119 / DSM 12145 / JCM 21818 / CCUG 39354 / LMG 10337 / NBRC 100064 / NCIMB 13643)</name>
    <name type="common">Pedobacter saltans</name>
    <dbReference type="NCBI Taxonomy" id="762903"/>
    <lineage>
        <taxon>Bacteria</taxon>
        <taxon>Pseudomonadati</taxon>
        <taxon>Bacteroidota</taxon>
        <taxon>Sphingobacteriia</taxon>
        <taxon>Sphingobacteriales</taxon>
        <taxon>Sphingobacteriaceae</taxon>
        <taxon>Pseudopedobacter</taxon>
    </lineage>
</organism>